<dbReference type="RefSeq" id="XP_016500575.2">
    <property type="nucleotide sequence ID" value="XM_016645089.2"/>
</dbReference>
<dbReference type="PANTHER" id="PTHR47934:SF6">
    <property type="entry name" value="MITOCHONDRIAL GROUP I INTRON SPLICING FACTOR CCM1-RELATED"/>
    <property type="match status" value="1"/>
</dbReference>
<dbReference type="GO" id="GO:0003729">
    <property type="term" value="F:mRNA binding"/>
    <property type="evidence" value="ECO:0000318"/>
    <property type="project" value="GO_Central"/>
</dbReference>
<protein>
    <submittedName>
        <fullName evidence="4">Uncharacterized protein LOC107819013</fullName>
    </submittedName>
</protein>
<reference evidence="4" key="2">
    <citation type="submission" date="2025-08" db="UniProtKB">
        <authorList>
            <consortium name="RefSeq"/>
        </authorList>
    </citation>
    <scope>IDENTIFICATION</scope>
    <source>
        <tissue evidence="4">Leaf</tissue>
    </source>
</reference>
<keyword evidence="2" id="KW-0677">Repeat</keyword>
<dbReference type="Gene3D" id="1.25.40.10">
    <property type="entry name" value="Tetratricopeptide repeat domain"/>
    <property type="match status" value="3"/>
</dbReference>
<dbReference type="Pfam" id="PF12854">
    <property type="entry name" value="PPR_1"/>
    <property type="match status" value="1"/>
</dbReference>
<dbReference type="Pfam" id="PF13041">
    <property type="entry name" value="PPR_2"/>
    <property type="match status" value="1"/>
</dbReference>
<evidence type="ECO:0000313" key="3">
    <source>
        <dbReference type="Proteomes" id="UP000790787"/>
    </source>
</evidence>
<dbReference type="InterPro" id="IPR011990">
    <property type="entry name" value="TPR-like_helical_dom_sf"/>
</dbReference>
<dbReference type="SMR" id="A0A1S4CHA7"/>
<name>A0A1S4CHA7_TOBAC</name>
<dbReference type="OrthoDB" id="185373at2759"/>
<dbReference type="PaxDb" id="4097-A0A1S4CHA7"/>
<reference evidence="3" key="1">
    <citation type="journal article" date="2014" name="Nat. Commun.">
        <title>The tobacco genome sequence and its comparison with those of tomato and potato.</title>
        <authorList>
            <person name="Sierro N."/>
            <person name="Battey J.N."/>
            <person name="Ouadi S."/>
            <person name="Bakaher N."/>
            <person name="Bovet L."/>
            <person name="Willig A."/>
            <person name="Goepfert S."/>
            <person name="Peitsch M.C."/>
            <person name="Ivanov N.V."/>
        </authorList>
    </citation>
    <scope>NUCLEOTIDE SEQUENCE [LARGE SCALE GENOMIC DNA]</scope>
</reference>
<proteinExistence type="inferred from homology"/>
<organism evidence="3 4">
    <name type="scientific">Nicotiana tabacum</name>
    <name type="common">Common tobacco</name>
    <dbReference type="NCBI Taxonomy" id="4097"/>
    <lineage>
        <taxon>Eukaryota</taxon>
        <taxon>Viridiplantae</taxon>
        <taxon>Streptophyta</taxon>
        <taxon>Embryophyta</taxon>
        <taxon>Tracheophyta</taxon>
        <taxon>Spermatophyta</taxon>
        <taxon>Magnoliopsida</taxon>
        <taxon>eudicotyledons</taxon>
        <taxon>Gunneridae</taxon>
        <taxon>Pentapetalae</taxon>
        <taxon>asterids</taxon>
        <taxon>lamiids</taxon>
        <taxon>Solanales</taxon>
        <taxon>Solanaceae</taxon>
        <taxon>Nicotianoideae</taxon>
        <taxon>Nicotianeae</taxon>
        <taxon>Nicotiana</taxon>
    </lineage>
</organism>
<dbReference type="OMA" id="RMLGCME"/>
<gene>
    <name evidence="4" type="primary">LOC107819013</name>
</gene>
<dbReference type="Pfam" id="PF01535">
    <property type="entry name" value="PPR"/>
    <property type="match status" value="4"/>
</dbReference>
<evidence type="ECO:0000256" key="1">
    <source>
        <dbReference type="ARBA" id="ARBA00007626"/>
    </source>
</evidence>
<dbReference type="RefSeq" id="XP_016500575.1">
    <property type="nucleotide sequence ID" value="XM_016645089.1"/>
</dbReference>
<keyword evidence="3" id="KW-1185">Reference proteome</keyword>
<dbReference type="AlphaFoldDB" id="A0A1S4CHA7"/>
<dbReference type="KEGG" id="nta:107819013"/>
<sequence length="508" mass="58248">MLMFRQSVRGIPISLHRIIHSSSRSFSARTKTYANNYYLRKKRKCPFSPYKTKWQETFFTHQLAVQKLVESTHKSPKKTNLLSVLIDSFAAYKCEPTPNAYFLILKTLTKNPSTWDQIPQVLDHIHKVENFETPEYIFTYLIMFYGYSNMTPLAFEVFFTMPAFRCNPSVKSLNTLIWVLCKNKYDFKIVLLVLVKSQFMNIWVEESTFKILIRALCRNGKGNNAVDLLNLMVDSGFDLDRKICSLILCTMCEYKECEGVEILDVLDKMRELGYSPKRVDLCNVIRFYVKNRKGIDALEVLSKLKMSGMVPDIVCYNLVLNGLTLEGEYESADEVFDEMLVLGLVPDIVTYNVYINGLCKQNKVDDAVRMLGCMEELGCKPEMNTYYTILEALCRRGMLSSAKEVFGNMKLKGLQLNSLIYDILVNCMIREGEVEKACDVLGEMVGRGFVPRSITFDGLVHLLCQRGLFSEAMELLPEMVVKNIVPGIRSWEALVHCLAQTPNFDGFI</sequence>
<accession>A0A1S4CHA7</accession>
<comment type="similarity">
    <text evidence="1">Belongs to the PPR family. P subfamily.</text>
</comment>
<dbReference type="PROSITE" id="PS51375">
    <property type="entry name" value="PPR"/>
    <property type="match status" value="6"/>
</dbReference>
<evidence type="ECO:0000313" key="4">
    <source>
        <dbReference type="RefSeq" id="XP_016500575.2"/>
    </source>
</evidence>
<dbReference type="NCBIfam" id="TIGR00756">
    <property type="entry name" value="PPR"/>
    <property type="match status" value="6"/>
</dbReference>
<evidence type="ECO:0000256" key="2">
    <source>
        <dbReference type="ARBA" id="ARBA00022737"/>
    </source>
</evidence>
<dbReference type="InterPro" id="IPR051114">
    <property type="entry name" value="Mito_RNA_Proc_CCM1"/>
</dbReference>
<dbReference type="Proteomes" id="UP000790787">
    <property type="component" value="Chromosome 10"/>
</dbReference>
<dbReference type="InterPro" id="IPR002885">
    <property type="entry name" value="PPR_rpt"/>
</dbReference>
<dbReference type="PANTHER" id="PTHR47934">
    <property type="entry name" value="PENTATRICOPEPTIDE REPEAT-CONTAINING PROTEIN PET309, MITOCHONDRIAL"/>
    <property type="match status" value="1"/>
</dbReference>
<dbReference type="GeneID" id="107819013"/>